<dbReference type="EMBL" id="LN879502">
    <property type="protein sequence ID" value="CUI17182.1"/>
    <property type="molecule type" value="Genomic_DNA"/>
</dbReference>
<evidence type="ECO:0000256" key="6">
    <source>
        <dbReference type="ARBA" id="ARBA00035292"/>
    </source>
</evidence>
<dbReference type="Gene3D" id="3.40.5.10">
    <property type="entry name" value="Ribosomal protein L9, N-terminal domain"/>
    <property type="match status" value="1"/>
</dbReference>
<comment type="similarity">
    <text evidence="1 7">Belongs to the bacterial ribosomal protein bL9 family.</text>
</comment>
<dbReference type="SUPFAM" id="SSF55658">
    <property type="entry name" value="L9 N-domain-like"/>
    <property type="match status" value="1"/>
</dbReference>
<dbReference type="PANTHER" id="PTHR21368">
    <property type="entry name" value="50S RIBOSOMAL PROTEIN L9"/>
    <property type="match status" value="1"/>
</dbReference>
<accession>A0A0U5JCG4</accession>
<reference evidence="11" key="1">
    <citation type="submission" date="2015-09" db="EMBL/GenBank/DDBJ databases">
        <authorList>
            <person name="Bertelli C."/>
        </authorList>
    </citation>
    <scope>NUCLEOTIDE SEQUENCE [LARGE SCALE GENOMIC DNA]</scope>
    <source>
        <strain evidence="11">KNic</strain>
    </source>
</reference>
<dbReference type="GO" id="GO:1990904">
    <property type="term" value="C:ribonucleoprotein complex"/>
    <property type="evidence" value="ECO:0007669"/>
    <property type="project" value="UniProtKB-KW"/>
</dbReference>
<dbReference type="HAMAP" id="MF_00503">
    <property type="entry name" value="Ribosomal_bL9"/>
    <property type="match status" value="1"/>
</dbReference>
<dbReference type="InParanoid" id="A0A0U5JCG4"/>
<dbReference type="InterPro" id="IPR036791">
    <property type="entry name" value="Ribosomal_bL9_C_sf"/>
</dbReference>
<keyword evidence="4 7" id="KW-0689">Ribosomal protein</keyword>
<dbReference type="KEGG" id="pnl:PNK_1572"/>
<dbReference type="InterPro" id="IPR036935">
    <property type="entry name" value="Ribosomal_bL9_N_sf"/>
</dbReference>
<dbReference type="InterPro" id="IPR000244">
    <property type="entry name" value="Ribosomal_bL9"/>
</dbReference>
<dbReference type="PROSITE" id="PS00651">
    <property type="entry name" value="RIBOSOMAL_L9"/>
    <property type="match status" value="1"/>
</dbReference>
<evidence type="ECO:0000256" key="8">
    <source>
        <dbReference type="SAM" id="Coils"/>
    </source>
</evidence>
<dbReference type="Pfam" id="PF01281">
    <property type="entry name" value="Ribosomal_L9_N"/>
    <property type="match status" value="1"/>
</dbReference>
<evidence type="ECO:0000256" key="1">
    <source>
        <dbReference type="ARBA" id="ARBA00010605"/>
    </source>
</evidence>
<protein>
    <recommendedName>
        <fullName evidence="6 7">Large ribosomal subunit protein bL9</fullName>
    </recommendedName>
</protein>
<feature type="coiled-coil region" evidence="8">
    <location>
        <begin position="37"/>
        <end position="64"/>
    </location>
</feature>
<evidence type="ECO:0000256" key="2">
    <source>
        <dbReference type="ARBA" id="ARBA00022730"/>
    </source>
</evidence>
<dbReference type="Gene3D" id="3.10.430.100">
    <property type="entry name" value="Ribosomal protein L9, C-terminal domain"/>
    <property type="match status" value="1"/>
</dbReference>
<name>A0A0U5JCG4_9BACT</name>
<evidence type="ECO:0000256" key="7">
    <source>
        <dbReference type="HAMAP-Rule" id="MF_00503"/>
    </source>
</evidence>
<dbReference type="STRING" id="389348.PNK_1572"/>
<dbReference type="InterPro" id="IPR020069">
    <property type="entry name" value="Ribosomal_bL9_C"/>
</dbReference>
<keyword evidence="8" id="KW-0175">Coiled coil</keyword>
<organism evidence="10 11">
    <name type="scientific">Candidatus Protochlamydia naegleriophila</name>
    <dbReference type="NCBI Taxonomy" id="389348"/>
    <lineage>
        <taxon>Bacteria</taxon>
        <taxon>Pseudomonadati</taxon>
        <taxon>Chlamydiota</taxon>
        <taxon>Chlamydiia</taxon>
        <taxon>Parachlamydiales</taxon>
        <taxon>Parachlamydiaceae</taxon>
        <taxon>Candidatus Protochlamydia</taxon>
    </lineage>
</organism>
<dbReference type="GO" id="GO:0003735">
    <property type="term" value="F:structural constituent of ribosome"/>
    <property type="evidence" value="ECO:0007669"/>
    <property type="project" value="InterPro"/>
</dbReference>
<evidence type="ECO:0000256" key="3">
    <source>
        <dbReference type="ARBA" id="ARBA00022884"/>
    </source>
</evidence>
<dbReference type="Pfam" id="PF03948">
    <property type="entry name" value="Ribosomal_L9_C"/>
    <property type="match status" value="1"/>
</dbReference>
<dbReference type="NCBIfam" id="TIGR00158">
    <property type="entry name" value="L9"/>
    <property type="match status" value="1"/>
</dbReference>
<keyword evidence="2 7" id="KW-0699">rRNA-binding</keyword>
<dbReference type="AlphaFoldDB" id="A0A0U5JCG4"/>
<evidence type="ECO:0000313" key="11">
    <source>
        <dbReference type="Proteomes" id="UP000069902"/>
    </source>
</evidence>
<proteinExistence type="inferred from homology"/>
<sequence>MAQLLLLEDVEALGRSGEIVNVKPGYARNFLLPQGLAVTANKNALRMQERLKDERQKRAIADKEESEAVAAKIEGVSLVKVVKVDHEGHMYGSVTVADIIHLIQEHTQVEVEKKAIQLKHAIKTTGVHTVVVKLKEGVSASFNLKVMSEEGHRASLEEQQAS</sequence>
<dbReference type="Proteomes" id="UP000069902">
    <property type="component" value="Chromosome cPNK"/>
</dbReference>
<evidence type="ECO:0000256" key="5">
    <source>
        <dbReference type="ARBA" id="ARBA00023274"/>
    </source>
</evidence>
<keyword evidence="3 7" id="KW-0694">RNA-binding</keyword>
<dbReference type="GO" id="GO:0019843">
    <property type="term" value="F:rRNA binding"/>
    <property type="evidence" value="ECO:0007669"/>
    <property type="project" value="UniProtKB-UniRule"/>
</dbReference>
<dbReference type="PATRIC" id="fig|389348.3.peg.1759"/>
<dbReference type="SUPFAM" id="SSF55653">
    <property type="entry name" value="Ribosomal protein L9 C-domain"/>
    <property type="match status" value="1"/>
</dbReference>
<dbReference type="GO" id="GO:0005840">
    <property type="term" value="C:ribosome"/>
    <property type="evidence" value="ECO:0007669"/>
    <property type="project" value="UniProtKB-KW"/>
</dbReference>
<dbReference type="RefSeq" id="WP_032124226.1">
    <property type="nucleotide sequence ID" value="NZ_LN879502.1"/>
</dbReference>
<evidence type="ECO:0000259" key="9">
    <source>
        <dbReference type="PROSITE" id="PS00651"/>
    </source>
</evidence>
<evidence type="ECO:0000256" key="4">
    <source>
        <dbReference type="ARBA" id="ARBA00022980"/>
    </source>
</evidence>
<keyword evidence="5 7" id="KW-0687">Ribonucleoprotein</keyword>
<feature type="domain" description="Ribosomal protein L9" evidence="9">
    <location>
        <begin position="14"/>
        <end position="41"/>
    </location>
</feature>
<dbReference type="InterPro" id="IPR020594">
    <property type="entry name" value="Ribosomal_bL9_bac/chp"/>
</dbReference>
<dbReference type="FunCoup" id="A0A0U5JCG4">
    <property type="interactions" value="513"/>
</dbReference>
<dbReference type="InterPro" id="IPR009027">
    <property type="entry name" value="Ribosomal_bL9/RNase_H1_N"/>
</dbReference>
<dbReference type="GO" id="GO:0006412">
    <property type="term" value="P:translation"/>
    <property type="evidence" value="ECO:0007669"/>
    <property type="project" value="UniProtKB-UniRule"/>
</dbReference>
<dbReference type="InterPro" id="IPR020070">
    <property type="entry name" value="Ribosomal_bL9_N"/>
</dbReference>
<comment type="function">
    <text evidence="7">Binds to the 23S rRNA.</text>
</comment>
<gene>
    <name evidence="7 10" type="primary">rplI</name>
    <name evidence="10" type="ORF">PNK_1572</name>
</gene>
<evidence type="ECO:0000313" key="10">
    <source>
        <dbReference type="EMBL" id="CUI17182.1"/>
    </source>
</evidence>
<keyword evidence="11" id="KW-1185">Reference proteome</keyword>